<accession>A0ABQ6N3X0</accession>
<evidence type="ECO:0000256" key="4">
    <source>
        <dbReference type="ARBA" id="ARBA00022989"/>
    </source>
</evidence>
<dbReference type="PRINTS" id="PR00121">
    <property type="entry name" value="NAKATPASE"/>
</dbReference>
<dbReference type="Gene3D" id="1.20.1110.10">
    <property type="entry name" value="Calcium-transporting ATPase, transmembrane domain"/>
    <property type="match status" value="1"/>
</dbReference>
<evidence type="ECO:0000313" key="9">
    <source>
        <dbReference type="Proteomes" id="UP001165060"/>
    </source>
</evidence>
<dbReference type="Gene3D" id="3.40.50.1000">
    <property type="entry name" value="HAD superfamily/HAD-like"/>
    <property type="match status" value="1"/>
</dbReference>
<dbReference type="PANTHER" id="PTHR24093:SF369">
    <property type="entry name" value="CALCIUM-TRANSPORTING ATPASE"/>
    <property type="match status" value="1"/>
</dbReference>
<evidence type="ECO:0000256" key="2">
    <source>
        <dbReference type="ARBA" id="ARBA00022692"/>
    </source>
</evidence>
<dbReference type="SUPFAM" id="SSF81653">
    <property type="entry name" value="Calcium ATPase, transduction domain A"/>
    <property type="match status" value="1"/>
</dbReference>
<dbReference type="InterPro" id="IPR023299">
    <property type="entry name" value="ATPase_P-typ_cyto_dom_N"/>
</dbReference>
<proteinExistence type="predicted"/>
<dbReference type="NCBIfam" id="TIGR01494">
    <property type="entry name" value="ATPase_P-type"/>
    <property type="match status" value="1"/>
</dbReference>
<comment type="caution">
    <text evidence="8">The sequence shown here is derived from an EMBL/GenBank/DDBJ whole genome shotgun (WGS) entry which is preliminary data.</text>
</comment>
<dbReference type="Gene3D" id="3.40.1110.10">
    <property type="entry name" value="Calcium-transporting ATPase, cytoplasmic domain N"/>
    <property type="match status" value="1"/>
</dbReference>
<gene>
    <name evidence="8" type="ORF">TeGR_g4140</name>
</gene>
<dbReference type="SUPFAM" id="SSF56784">
    <property type="entry name" value="HAD-like"/>
    <property type="match status" value="1"/>
</dbReference>
<feature type="transmembrane region" description="Helical" evidence="6">
    <location>
        <begin position="185"/>
        <end position="209"/>
    </location>
</feature>
<keyword evidence="4 6" id="KW-1133">Transmembrane helix</keyword>
<keyword evidence="2 6" id="KW-0812">Transmembrane</keyword>
<dbReference type="InterPro" id="IPR018303">
    <property type="entry name" value="ATPase_P-typ_P_site"/>
</dbReference>
<dbReference type="InterPro" id="IPR059000">
    <property type="entry name" value="ATPase_P-type_domA"/>
</dbReference>
<evidence type="ECO:0000256" key="6">
    <source>
        <dbReference type="SAM" id="Phobius"/>
    </source>
</evidence>
<dbReference type="Gene3D" id="2.70.150.10">
    <property type="entry name" value="Calcium-transporting ATPase, cytoplasmic transduction domain A"/>
    <property type="match status" value="1"/>
</dbReference>
<feature type="non-terminal residue" evidence="8">
    <location>
        <position position="266"/>
    </location>
</feature>
<feature type="domain" description="P-type ATPase A" evidence="7">
    <location>
        <begin position="69"/>
        <end position="124"/>
    </location>
</feature>
<dbReference type="InterPro" id="IPR008250">
    <property type="entry name" value="ATPase_P-typ_transduc_dom_A_sf"/>
</dbReference>
<dbReference type="InterPro" id="IPR001757">
    <property type="entry name" value="P_typ_ATPase"/>
</dbReference>
<dbReference type="Proteomes" id="UP001165060">
    <property type="component" value="Unassembled WGS sequence"/>
</dbReference>
<dbReference type="PROSITE" id="PS00154">
    <property type="entry name" value="ATPASE_E1_E2"/>
    <property type="match status" value="1"/>
</dbReference>
<comment type="subcellular location">
    <subcellularLocation>
        <location evidence="1">Endomembrane system</location>
        <topology evidence="1">Multi-pass membrane protein</topology>
    </subcellularLocation>
</comment>
<dbReference type="InterPro" id="IPR036412">
    <property type="entry name" value="HAD-like_sf"/>
</dbReference>
<evidence type="ECO:0000256" key="5">
    <source>
        <dbReference type="ARBA" id="ARBA00023136"/>
    </source>
</evidence>
<evidence type="ECO:0000256" key="3">
    <source>
        <dbReference type="ARBA" id="ARBA00022842"/>
    </source>
</evidence>
<feature type="transmembrane region" description="Helical" evidence="6">
    <location>
        <begin position="143"/>
        <end position="165"/>
    </location>
</feature>
<dbReference type="SUPFAM" id="SSF81665">
    <property type="entry name" value="Calcium ATPase, transmembrane domain M"/>
    <property type="match status" value="1"/>
</dbReference>
<keyword evidence="5 6" id="KW-0472">Membrane</keyword>
<keyword evidence="9" id="KW-1185">Reference proteome</keyword>
<dbReference type="InterPro" id="IPR023298">
    <property type="entry name" value="ATPase_P-typ_TM_dom_sf"/>
</dbReference>
<keyword evidence="3" id="KW-0460">Magnesium</keyword>
<dbReference type="EMBL" id="BRYB01002067">
    <property type="protein sequence ID" value="GMI39082.1"/>
    <property type="molecule type" value="Genomic_DNA"/>
</dbReference>
<sequence>MHPSSFLSGNAALSPNPAEFCSADALYTFTKSMSVIGLSLENLVLVPPTPRAAWSAPTYGLRAGGSRGGGLAVDESSLTGEPEAVEKGVGIGEDRFVLSGCNVESGSGTAVAVAVGGRSQWGEIKLGLRSEPANTPLQDKLDAMAAVIGNIGIATAALTFAALMWIRYKSGSFEPWFQAVLDAFIIAVTIVVVAVPEGLPLAVTISLAFSTKRISHLQACETMGNATTICSDKTGTLTENKMTVVDSFFGFGKRGGKGGGVAADVV</sequence>
<dbReference type="PRINTS" id="PR00119">
    <property type="entry name" value="CATATPASE"/>
</dbReference>
<dbReference type="PANTHER" id="PTHR24093">
    <property type="entry name" value="CATION TRANSPORTING ATPASE"/>
    <property type="match status" value="1"/>
</dbReference>
<reference evidence="8 9" key="1">
    <citation type="journal article" date="2023" name="Commun. Biol.">
        <title>Genome analysis of Parmales, the sister group of diatoms, reveals the evolutionary specialization of diatoms from phago-mixotrophs to photoautotrophs.</title>
        <authorList>
            <person name="Ban H."/>
            <person name="Sato S."/>
            <person name="Yoshikawa S."/>
            <person name="Yamada K."/>
            <person name="Nakamura Y."/>
            <person name="Ichinomiya M."/>
            <person name="Sato N."/>
            <person name="Blanc-Mathieu R."/>
            <person name="Endo H."/>
            <person name="Kuwata A."/>
            <person name="Ogata H."/>
        </authorList>
    </citation>
    <scope>NUCLEOTIDE SEQUENCE [LARGE SCALE GENOMIC DNA]</scope>
</reference>
<name>A0ABQ6N3X0_9STRA</name>
<organism evidence="8 9">
    <name type="scientific">Tetraparma gracilis</name>
    <dbReference type="NCBI Taxonomy" id="2962635"/>
    <lineage>
        <taxon>Eukaryota</taxon>
        <taxon>Sar</taxon>
        <taxon>Stramenopiles</taxon>
        <taxon>Ochrophyta</taxon>
        <taxon>Bolidophyceae</taxon>
        <taxon>Parmales</taxon>
        <taxon>Triparmaceae</taxon>
        <taxon>Tetraparma</taxon>
    </lineage>
</organism>
<protein>
    <recommendedName>
        <fullName evidence="7">P-type ATPase A domain-containing protein</fullName>
    </recommendedName>
</protein>
<evidence type="ECO:0000256" key="1">
    <source>
        <dbReference type="ARBA" id="ARBA00004127"/>
    </source>
</evidence>
<evidence type="ECO:0000313" key="8">
    <source>
        <dbReference type="EMBL" id="GMI39082.1"/>
    </source>
</evidence>
<dbReference type="Pfam" id="PF00122">
    <property type="entry name" value="E1-E2_ATPase"/>
    <property type="match status" value="1"/>
</dbReference>
<evidence type="ECO:0000259" key="7">
    <source>
        <dbReference type="Pfam" id="PF00122"/>
    </source>
</evidence>
<dbReference type="InterPro" id="IPR023214">
    <property type="entry name" value="HAD_sf"/>
</dbReference>